<accession>A0A5N6MLU5</accession>
<dbReference type="Proteomes" id="UP000326396">
    <property type="component" value="Linkage Group LG5"/>
</dbReference>
<sequence>MNFRYKAEWNQTPHRPASQNSERSERDKRLNDCKCRPGSTIAALQGYKIAGGERQQISGGSATSKRVDRDTGNATKDPEYQPLPASSHLDELTAPTTAITVGYQQEVRQRLSIEPATSQGIKRLEIQQRTRNTSHHRLFVLLQRRR</sequence>
<feature type="compositionally biased region" description="Polar residues" evidence="1">
    <location>
        <begin position="9"/>
        <end position="21"/>
    </location>
</feature>
<evidence type="ECO:0000256" key="1">
    <source>
        <dbReference type="SAM" id="MobiDB-lite"/>
    </source>
</evidence>
<reference evidence="2 3" key="1">
    <citation type="submission" date="2019-05" db="EMBL/GenBank/DDBJ databases">
        <title>Mikania micrantha, genome provides insights into the molecular mechanism of rapid growth.</title>
        <authorList>
            <person name="Liu B."/>
        </authorList>
    </citation>
    <scope>NUCLEOTIDE SEQUENCE [LARGE SCALE GENOMIC DNA]</scope>
    <source>
        <strain evidence="2">NLD-2019</strain>
        <tissue evidence="2">Leaf</tissue>
    </source>
</reference>
<name>A0A5N6MLU5_9ASTR</name>
<dbReference type="AlphaFoldDB" id="A0A5N6MLU5"/>
<organism evidence="2 3">
    <name type="scientific">Mikania micrantha</name>
    <name type="common">bitter vine</name>
    <dbReference type="NCBI Taxonomy" id="192012"/>
    <lineage>
        <taxon>Eukaryota</taxon>
        <taxon>Viridiplantae</taxon>
        <taxon>Streptophyta</taxon>
        <taxon>Embryophyta</taxon>
        <taxon>Tracheophyta</taxon>
        <taxon>Spermatophyta</taxon>
        <taxon>Magnoliopsida</taxon>
        <taxon>eudicotyledons</taxon>
        <taxon>Gunneridae</taxon>
        <taxon>Pentapetalae</taxon>
        <taxon>asterids</taxon>
        <taxon>campanulids</taxon>
        <taxon>Asterales</taxon>
        <taxon>Asteraceae</taxon>
        <taxon>Asteroideae</taxon>
        <taxon>Heliantheae alliance</taxon>
        <taxon>Eupatorieae</taxon>
        <taxon>Mikania</taxon>
    </lineage>
</organism>
<keyword evidence="3" id="KW-1185">Reference proteome</keyword>
<protein>
    <submittedName>
        <fullName evidence="2">Uncharacterized protein</fullName>
    </submittedName>
</protein>
<evidence type="ECO:0000313" key="2">
    <source>
        <dbReference type="EMBL" id="KAD3641220.1"/>
    </source>
</evidence>
<dbReference type="EMBL" id="SZYD01000015">
    <property type="protein sequence ID" value="KAD3641220.1"/>
    <property type="molecule type" value="Genomic_DNA"/>
</dbReference>
<proteinExistence type="predicted"/>
<feature type="compositionally biased region" description="Basic and acidic residues" evidence="1">
    <location>
        <begin position="65"/>
        <end position="79"/>
    </location>
</feature>
<comment type="caution">
    <text evidence="2">The sequence shown here is derived from an EMBL/GenBank/DDBJ whole genome shotgun (WGS) entry which is preliminary data.</text>
</comment>
<evidence type="ECO:0000313" key="3">
    <source>
        <dbReference type="Proteomes" id="UP000326396"/>
    </source>
</evidence>
<gene>
    <name evidence="2" type="ORF">E3N88_30444</name>
</gene>
<feature type="compositionally biased region" description="Polar residues" evidence="1">
    <location>
        <begin position="55"/>
        <end position="64"/>
    </location>
</feature>
<feature type="compositionally biased region" description="Basic and acidic residues" evidence="1">
    <location>
        <begin position="22"/>
        <end position="35"/>
    </location>
</feature>
<feature type="region of interest" description="Disordered" evidence="1">
    <location>
        <begin position="51"/>
        <end position="87"/>
    </location>
</feature>
<feature type="region of interest" description="Disordered" evidence="1">
    <location>
        <begin position="1"/>
        <end position="35"/>
    </location>
</feature>